<comment type="caution">
    <text evidence="10">The sequence shown here is derived from an EMBL/GenBank/DDBJ whole genome shotgun (WGS) entry which is preliminary data.</text>
</comment>
<organism evidence="10 11">
    <name type="scientific">Leucobacter luti</name>
    <dbReference type="NCBI Taxonomy" id="340320"/>
    <lineage>
        <taxon>Bacteria</taxon>
        <taxon>Bacillati</taxon>
        <taxon>Actinomycetota</taxon>
        <taxon>Actinomycetes</taxon>
        <taxon>Micrococcales</taxon>
        <taxon>Microbacteriaceae</taxon>
        <taxon>Leucobacter</taxon>
    </lineage>
</organism>
<feature type="transmembrane region" description="Helical" evidence="9">
    <location>
        <begin position="276"/>
        <end position="298"/>
    </location>
</feature>
<name>A0A4R6S3W5_9MICO</name>
<feature type="region of interest" description="Disordered" evidence="8">
    <location>
        <begin position="332"/>
        <end position="356"/>
    </location>
</feature>
<dbReference type="PANTHER" id="PTHR30472">
    <property type="entry name" value="FERRIC ENTEROBACTIN TRANSPORT SYSTEM PERMEASE PROTEIN"/>
    <property type="match status" value="1"/>
</dbReference>
<evidence type="ECO:0000256" key="3">
    <source>
        <dbReference type="ARBA" id="ARBA00022448"/>
    </source>
</evidence>
<keyword evidence="5 9" id="KW-0812">Transmembrane</keyword>
<dbReference type="Gene3D" id="1.10.3470.10">
    <property type="entry name" value="ABC transporter involved in vitamin B12 uptake, BtuC"/>
    <property type="match status" value="1"/>
</dbReference>
<dbReference type="InterPro" id="IPR000522">
    <property type="entry name" value="ABC_transptr_permease_BtuC"/>
</dbReference>
<dbReference type="Proteomes" id="UP000295601">
    <property type="component" value="Unassembled WGS sequence"/>
</dbReference>
<feature type="transmembrane region" description="Helical" evidence="9">
    <location>
        <begin position="58"/>
        <end position="79"/>
    </location>
</feature>
<dbReference type="GO" id="GO:0005886">
    <property type="term" value="C:plasma membrane"/>
    <property type="evidence" value="ECO:0007669"/>
    <property type="project" value="UniProtKB-SubCell"/>
</dbReference>
<evidence type="ECO:0000313" key="11">
    <source>
        <dbReference type="Proteomes" id="UP000295601"/>
    </source>
</evidence>
<dbReference type="InterPro" id="IPR037294">
    <property type="entry name" value="ABC_BtuC-like"/>
</dbReference>
<evidence type="ECO:0000256" key="8">
    <source>
        <dbReference type="SAM" id="MobiDB-lite"/>
    </source>
</evidence>
<keyword evidence="3" id="KW-0813">Transport</keyword>
<protein>
    <submittedName>
        <fullName evidence="10">Iron complex transport system permease protein</fullName>
    </submittedName>
</protein>
<dbReference type="SUPFAM" id="SSF81345">
    <property type="entry name" value="ABC transporter involved in vitamin B12 uptake, BtuC"/>
    <property type="match status" value="1"/>
</dbReference>
<sequence>MGLLGLLAATLIASVSLGAVTVPVDVVWTAVAGHLGVPGVHSDPISDQIVWTVRVPRALLGALVGAGLAISGVVIQAVVRNPLGDPYLIGIMPGASLGAVSVIVLGASAVGGVGLSGAAFAGAMLAFAVVFLLGRHNGQWPPARLVLAGVAVGYLISSVTFFLQTIATPNQVQRVLFWSLGSVAGASWEDLVTLSVVVLAGSLFLALNGSRLNALSADTELTATLGINVARFQLLLMLVVALVTGSIVAVAGGIGFVGLVIPHIARLLVGADHRRVLTISLLLGAVFLPLADIAARLLRAPAELPIGVITAAVGAPFFLWLLVAGSGRRTRTRVTRQGRSPRAIEPAPPPRWAQGRSARHCTAVLRGQDLPRRRGLRGGER</sequence>
<evidence type="ECO:0000256" key="7">
    <source>
        <dbReference type="ARBA" id="ARBA00023136"/>
    </source>
</evidence>
<dbReference type="Pfam" id="PF01032">
    <property type="entry name" value="FecCD"/>
    <property type="match status" value="1"/>
</dbReference>
<evidence type="ECO:0000256" key="9">
    <source>
        <dbReference type="SAM" id="Phobius"/>
    </source>
</evidence>
<dbReference type="CDD" id="cd06550">
    <property type="entry name" value="TM_ABC_iron-siderophores_like"/>
    <property type="match status" value="1"/>
</dbReference>
<evidence type="ECO:0000256" key="6">
    <source>
        <dbReference type="ARBA" id="ARBA00022989"/>
    </source>
</evidence>
<comment type="subcellular location">
    <subcellularLocation>
        <location evidence="1">Cell membrane</location>
        <topology evidence="1">Multi-pass membrane protein</topology>
    </subcellularLocation>
</comment>
<evidence type="ECO:0000256" key="5">
    <source>
        <dbReference type="ARBA" id="ARBA00022692"/>
    </source>
</evidence>
<keyword evidence="6 9" id="KW-1133">Transmembrane helix</keyword>
<feature type="transmembrane region" description="Helical" evidence="9">
    <location>
        <begin position="187"/>
        <end position="209"/>
    </location>
</feature>
<feature type="transmembrane region" description="Helical" evidence="9">
    <location>
        <begin position="221"/>
        <end position="241"/>
    </location>
</feature>
<dbReference type="EMBL" id="SNYA01000003">
    <property type="protein sequence ID" value="TDP93416.1"/>
    <property type="molecule type" value="Genomic_DNA"/>
</dbReference>
<comment type="similarity">
    <text evidence="2">Belongs to the binding-protein-dependent transport system permease family. FecCD subfamily.</text>
</comment>
<feature type="transmembrane region" description="Helical" evidence="9">
    <location>
        <begin position="247"/>
        <end position="269"/>
    </location>
</feature>
<evidence type="ECO:0000313" key="10">
    <source>
        <dbReference type="EMBL" id="TDP93416.1"/>
    </source>
</evidence>
<feature type="transmembrane region" description="Helical" evidence="9">
    <location>
        <begin position="304"/>
        <end position="323"/>
    </location>
</feature>
<dbReference type="RefSeq" id="WP_208107871.1">
    <property type="nucleotide sequence ID" value="NZ_SNYA01000003.1"/>
</dbReference>
<evidence type="ECO:0000256" key="4">
    <source>
        <dbReference type="ARBA" id="ARBA00022475"/>
    </source>
</evidence>
<feature type="transmembrane region" description="Helical" evidence="9">
    <location>
        <begin position="145"/>
        <end position="167"/>
    </location>
</feature>
<keyword evidence="7 9" id="KW-0472">Membrane</keyword>
<evidence type="ECO:0000256" key="1">
    <source>
        <dbReference type="ARBA" id="ARBA00004651"/>
    </source>
</evidence>
<feature type="transmembrane region" description="Helical" evidence="9">
    <location>
        <begin position="86"/>
        <end position="107"/>
    </location>
</feature>
<evidence type="ECO:0000256" key="2">
    <source>
        <dbReference type="ARBA" id="ARBA00007935"/>
    </source>
</evidence>
<dbReference type="FunFam" id="1.10.3470.10:FF:000001">
    <property type="entry name" value="Vitamin B12 ABC transporter permease BtuC"/>
    <property type="match status" value="1"/>
</dbReference>
<keyword evidence="11" id="KW-1185">Reference proteome</keyword>
<reference evidence="10 11" key="1">
    <citation type="submission" date="2019-03" db="EMBL/GenBank/DDBJ databases">
        <title>Genomic analyses of the natural microbiome of Caenorhabditis elegans.</title>
        <authorList>
            <person name="Samuel B."/>
        </authorList>
    </citation>
    <scope>NUCLEOTIDE SEQUENCE [LARGE SCALE GENOMIC DNA]</scope>
    <source>
        <strain evidence="10 11">JUb18</strain>
    </source>
</reference>
<dbReference type="GO" id="GO:0033214">
    <property type="term" value="P:siderophore-iron import into cell"/>
    <property type="evidence" value="ECO:0007669"/>
    <property type="project" value="TreeGrafter"/>
</dbReference>
<dbReference type="PANTHER" id="PTHR30472:SF67">
    <property type="entry name" value="PERMEASE OF ABC TRANSPORTER-RELATED"/>
    <property type="match status" value="1"/>
</dbReference>
<keyword evidence="4" id="KW-1003">Cell membrane</keyword>
<accession>A0A4R6S3W5</accession>
<dbReference type="AlphaFoldDB" id="A0A4R6S3W5"/>
<feature type="transmembrane region" description="Helical" evidence="9">
    <location>
        <begin position="113"/>
        <end position="133"/>
    </location>
</feature>
<proteinExistence type="inferred from homology"/>
<gene>
    <name evidence="10" type="ORF">EDF62_1395</name>
</gene>
<dbReference type="GO" id="GO:0022857">
    <property type="term" value="F:transmembrane transporter activity"/>
    <property type="evidence" value="ECO:0007669"/>
    <property type="project" value="InterPro"/>
</dbReference>